<sequence length="88" mass="8892">MLHFIWVLIVGAVIGAIGSLIVGRDLPGGWIGNIIGGLVGAWVGSSLLGSWGPSVAGMAIFPAIIGAIVVVFVVSLLIGTLGSKRERA</sequence>
<dbReference type="PANTHER" id="PTHR33884:SF3">
    <property type="entry name" value="UPF0410 PROTEIN YMGE"/>
    <property type="match status" value="1"/>
</dbReference>
<evidence type="ECO:0000256" key="4">
    <source>
        <dbReference type="ARBA" id="ARBA00022692"/>
    </source>
</evidence>
<accession>A0ABW4CKC4</accession>
<evidence type="ECO:0000256" key="7">
    <source>
        <dbReference type="SAM" id="Phobius"/>
    </source>
</evidence>
<dbReference type="Pfam" id="PF04226">
    <property type="entry name" value="Transgly_assoc"/>
    <property type="match status" value="1"/>
</dbReference>
<keyword evidence="6 7" id="KW-0472">Membrane</keyword>
<dbReference type="EMBL" id="JBHTOC010000013">
    <property type="protein sequence ID" value="MFD1430448.1"/>
    <property type="molecule type" value="Genomic_DNA"/>
</dbReference>
<keyword evidence="5 7" id="KW-1133">Transmembrane helix</keyword>
<keyword evidence="3" id="KW-1003">Cell membrane</keyword>
<reference evidence="9" key="1">
    <citation type="journal article" date="2019" name="Int. J. Syst. Evol. Microbiol.">
        <title>The Global Catalogue of Microorganisms (GCM) 10K type strain sequencing project: providing services to taxonomists for standard genome sequencing and annotation.</title>
        <authorList>
            <consortium name="The Broad Institute Genomics Platform"/>
            <consortium name="The Broad Institute Genome Sequencing Center for Infectious Disease"/>
            <person name="Wu L."/>
            <person name="Ma J."/>
        </authorList>
    </citation>
    <scope>NUCLEOTIDE SEQUENCE [LARGE SCALE GENOMIC DNA]</scope>
    <source>
        <strain evidence="9">CCM 8980</strain>
    </source>
</reference>
<name>A0ABW4CKC4_9LACO</name>
<gene>
    <name evidence="8" type="ORF">ACFQ4P_09335</name>
</gene>
<dbReference type="RefSeq" id="WP_203627555.1">
    <property type="nucleotide sequence ID" value="NZ_BOLQ01000013.1"/>
</dbReference>
<evidence type="ECO:0000256" key="6">
    <source>
        <dbReference type="ARBA" id="ARBA00023136"/>
    </source>
</evidence>
<evidence type="ECO:0000256" key="5">
    <source>
        <dbReference type="ARBA" id="ARBA00022989"/>
    </source>
</evidence>
<dbReference type="Proteomes" id="UP001597196">
    <property type="component" value="Unassembled WGS sequence"/>
</dbReference>
<dbReference type="InterPro" id="IPR007341">
    <property type="entry name" value="Transgly_assoc"/>
</dbReference>
<protein>
    <submittedName>
        <fullName evidence="8">GlsB/YeaQ/YmgE family stress response membrane protein</fullName>
    </submittedName>
</protein>
<organism evidence="8 9">
    <name type="scientific">Lacticaseibacillus mingshuiensis</name>
    <dbReference type="NCBI Taxonomy" id="2799574"/>
    <lineage>
        <taxon>Bacteria</taxon>
        <taxon>Bacillati</taxon>
        <taxon>Bacillota</taxon>
        <taxon>Bacilli</taxon>
        <taxon>Lactobacillales</taxon>
        <taxon>Lactobacillaceae</taxon>
        <taxon>Lacticaseibacillus</taxon>
    </lineage>
</organism>
<evidence type="ECO:0000313" key="9">
    <source>
        <dbReference type="Proteomes" id="UP001597196"/>
    </source>
</evidence>
<feature type="transmembrane region" description="Helical" evidence="7">
    <location>
        <begin position="6"/>
        <end position="23"/>
    </location>
</feature>
<dbReference type="PANTHER" id="PTHR33884">
    <property type="entry name" value="UPF0410 PROTEIN YMGE"/>
    <property type="match status" value="1"/>
</dbReference>
<comment type="subcellular location">
    <subcellularLocation>
        <location evidence="1">Cell membrane</location>
        <topology evidence="1">Multi-pass membrane protein</topology>
    </subcellularLocation>
</comment>
<proteinExistence type="inferred from homology"/>
<keyword evidence="4 7" id="KW-0812">Transmembrane</keyword>
<evidence type="ECO:0000256" key="3">
    <source>
        <dbReference type="ARBA" id="ARBA00022475"/>
    </source>
</evidence>
<evidence type="ECO:0000256" key="1">
    <source>
        <dbReference type="ARBA" id="ARBA00004651"/>
    </source>
</evidence>
<evidence type="ECO:0000313" key="8">
    <source>
        <dbReference type="EMBL" id="MFD1430448.1"/>
    </source>
</evidence>
<keyword evidence="9" id="KW-1185">Reference proteome</keyword>
<comment type="caution">
    <text evidence="8">The sequence shown here is derived from an EMBL/GenBank/DDBJ whole genome shotgun (WGS) entry which is preliminary data.</text>
</comment>
<comment type="similarity">
    <text evidence="2">Belongs to the UPF0410 family.</text>
</comment>
<feature type="transmembrane region" description="Helical" evidence="7">
    <location>
        <begin position="55"/>
        <end position="78"/>
    </location>
</feature>
<evidence type="ECO:0000256" key="2">
    <source>
        <dbReference type="ARBA" id="ARBA00011006"/>
    </source>
</evidence>
<feature type="transmembrane region" description="Helical" evidence="7">
    <location>
        <begin position="30"/>
        <end position="49"/>
    </location>
</feature>